<keyword evidence="1" id="KW-0175">Coiled coil</keyword>
<dbReference type="SMART" id="SM00387">
    <property type="entry name" value="HATPase_c"/>
    <property type="match status" value="1"/>
</dbReference>
<dbReference type="SUPFAM" id="SSF111126">
    <property type="entry name" value="Ligand-binding domain in the NO signalling and Golgi transport"/>
    <property type="match status" value="1"/>
</dbReference>
<reference evidence="3" key="1">
    <citation type="submission" date="2021-04" db="EMBL/GenBank/DDBJ databases">
        <authorList>
            <person name="Rodrigo-Torres L."/>
            <person name="Arahal R. D."/>
            <person name="Lucena T."/>
        </authorList>
    </citation>
    <scope>NUCLEOTIDE SEQUENCE</scope>
    <source>
        <strain evidence="3">AS29M-1</strain>
    </source>
</reference>
<dbReference type="PANTHER" id="PTHR43065:SF23">
    <property type="entry name" value="SENSOR HISTIDINE KINASE PDTAS"/>
    <property type="match status" value="1"/>
</dbReference>
<evidence type="ECO:0000313" key="4">
    <source>
        <dbReference type="Proteomes" id="UP000683507"/>
    </source>
</evidence>
<dbReference type="Gene3D" id="3.30.1380.20">
    <property type="entry name" value="Trafficking protein particle complex subunit 3"/>
    <property type="match status" value="1"/>
</dbReference>
<evidence type="ECO:0000313" key="3">
    <source>
        <dbReference type="EMBL" id="CAG5076961.1"/>
    </source>
</evidence>
<name>A0A916JK17_9FLAO</name>
<dbReference type="Gene3D" id="3.30.565.10">
    <property type="entry name" value="Histidine kinase-like ATPase, C-terminal domain"/>
    <property type="match status" value="1"/>
</dbReference>
<dbReference type="InterPro" id="IPR011495">
    <property type="entry name" value="Sig_transdc_His_kin_sub2_dim/P"/>
</dbReference>
<dbReference type="InterPro" id="IPR003594">
    <property type="entry name" value="HATPase_dom"/>
</dbReference>
<gene>
    <name evidence="3" type="ORF">CRYO30217_00256</name>
</gene>
<dbReference type="KEGG" id="ptan:CRYO30217_00256"/>
<sequence length="476" mass="54106">MKNLDEINKRIVELESELRTLQQEKDRLCQSKTVSYPPELSAPFEKAQQQVGDYFNKIQFNPEEANISIDGERYVLMRASSLSIDFFETILRLYEDKGSKEATKIGQNFLFDISHVIGVEDAKEFHEKLSLTDPVSKLSAGPVHFAHSGWAYVDIVESNPSPDENFYLKYKHPHSFEADAWINKGKTADFPVCIMNAGYSSGWCEQSFGVPLTSVELKCRAKGDDCCLFVMAHPQKINEHLDKDEELKDSSAPYEIPKFFERKQVEQELISSLEEKTMLLQEVHHRVKNNLQIISSLLNLQSQYFEGADSLAKFNDMRNRIKAIAMVHERFYKSDDVQHANFTEYIGSIVDLLRETFGTEIHINLNTDKVLETKVPIEKAIPCGLVINEIVTNAMKHAFTEDQKSAPTINIELELNDHRTKMVISDNGRGLPEDFDINQSDSLGLELVCSLVDQLEGSIDVKSNNGTTFVLECGRH</sequence>
<feature type="coiled-coil region" evidence="1">
    <location>
        <begin position="4"/>
        <end position="31"/>
    </location>
</feature>
<dbReference type="InterPro" id="IPR004096">
    <property type="entry name" value="V4R"/>
</dbReference>
<keyword evidence="4" id="KW-1185">Reference proteome</keyword>
<dbReference type="Pfam" id="PF02518">
    <property type="entry name" value="HATPase_c"/>
    <property type="match status" value="1"/>
</dbReference>
<dbReference type="SMART" id="SM00989">
    <property type="entry name" value="V4R"/>
    <property type="match status" value="1"/>
</dbReference>
<evidence type="ECO:0000256" key="1">
    <source>
        <dbReference type="SAM" id="Coils"/>
    </source>
</evidence>
<dbReference type="InterPro" id="IPR024096">
    <property type="entry name" value="NO_sig/Golgi_transp_ligand-bd"/>
</dbReference>
<dbReference type="RefSeq" id="WP_258540497.1">
    <property type="nucleotide sequence ID" value="NZ_OU015584.1"/>
</dbReference>
<accession>A0A916JK17</accession>
<proteinExistence type="predicted"/>
<dbReference type="InterPro" id="IPR036890">
    <property type="entry name" value="HATPase_C_sf"/>
</dbReference>
<protein>
    <recommendedName>
        <fullName evidence="2">Histidine kinase domain-containing protein</fullName>
    </recommendedName>
</protein>
<dbReference type="PANTHER" id="PTHR43065">
    <property type="entry name" value="SENSOR HISTIDINE KINASE"/>
    <property type="match status" value="1"/>
</dbReference>
<dbReference type="SUPFAM" id="SSF55874">
    <property type="entry name" value="ATPase domain of HSP90 chaperone/DNA topoisomerase II/histidine kinase"/>
    <property type="match status" value="1"/>
</dbReference>
<dbReference type="Pfam" id="PF07568">
    <property type="entry name" value="HisKA_2"/>
    <property type="match status" value="1"/>
</dbReference>
<dbReference type="Proteomes" id="UP000683507">
    <property type="component" value="Chromosome"/>
</dbReference>
<feature type="domain" description="Histidine kinase" evidence="2">
    <location>
        <begin position="282"/>
        <end position="476"/>
    </location>
</feature>
<evidence type="ECO:0000259" key="2">
    <source>
        <dbReference type="PROSITE" id="PS50109"/>
    </source>
</evidence>
<dbReference type="Gene3D" id="3.30.450.20">
    <property type="entry name" value="PAS domain"/>
    <property type="match status" value="1"/>
</dbReference>
<organism evidence="3 4">
    <name type="scientific">Parvicella tangerina</name>
    <dbReference type="NCBI Taxonomy" id="2829795"/>
    <lineage>
        <taxon>Bacteria</taxon>
        <taxon>Pseudomonadati</taxon>
        <taxon>Bacteroidota</taxon>
        <taxon>Flavobacteriia</taxon>
        <taxon>Flavobacteriales</taxon>
        <taxon>Parvicellaceae</taxon>
        <taxon>Parvicella</taxon>
    </lineage>
</organism>
<dbReference type="EMBL" id="OU015584">
    <property type="protein sequence ID" value="CAG5076961.1"/>
    <property type="molecule type" value="Genomic_DNA"/>
</dbReference>
<dbReference type="PROSITE" id="PS50109">
    <property type="entry name" value="HIS_KIN"/>
    <property type="match status" value="1"/>
</dbReference>
<dbReference type="AlphaFoldDB" id="A0A916JK17"/>
<dbReference type="InterPro" id="IPR005467">
    <property type="entry name" value="His_kinase_dom"/>
</dbReference>